<dbReference type="Proteomes" id="UP000050525">
    <property type="component" value="Unassembled WGS sequence"/>
</dbReference>
<organism evidence="1 2">
    <name type="scientific">Alligator mississippiensis</name>
    <name type="common">American alligator</name>
    <dbReference type="NCBI Taxonomy" id="8496"/>
    <lineage>
        <taxon>Eukaryota</taxon>
        <taxon>Metazoa</taxon>
        <taxon>Chordata</taxon>
        <taxon>Craniata</taxon>
        <taxon>Vertebrata</taxon>
        <taxon>Euteleostomi</taxon>
        <taxon>Archelosauria</taxon>
        <taxon>Archosauria</taxon>
        <taxon>Crocodylia</taxon>
        <taxon>Alligatoridae</taxon>
        <taxon>Alligatorinae</taxon>
        <taxon>Alligator</taxon>
    </lineage>
</organism>
<name>A0A151NB76_ALLMI</name>
<gene>
    <name evidence="1" type="ORF">Y1Q_0024607</name>
</gene>
<dbReference type="EMBL" id="AKHW03003627">
    <property type="protein sequence ID" value="KYO34017.1"/>
    <property type="molecule type" value="Genomic_DNA"/>
</dbReference>
<protein>
    <submittedName>
        <fullName evidence="1">Uncharacterized protein</fullName>
    </submittedName>
</protein>
<evidence type="ECO:0000313" key="2">
    <source>
        <dbReference type="Proteomes" id="UP000050525"/>
    </source>
</evidence>
<evidence type="ECO:0000313" key="1">
    <source>
        <dbReference type="EMBL" id="KYO34017.1"/>
    </source>
</evidence>
<proteinExistence type="predicted"/>
<comment type="caution">
    <text evidence="1">The sequence shown here is derived from an EMBL/GenBank/DDBJ whole genome shotgun (WGS) entry which is preliminary data.</text>
</comment>
<reference evidence="1 2" key="1">
    <citation type="journal article" date="2012" name="Genome Biol.">
        <title>Sequencing three crocodilian genomes to illuminate the evolution of archosaurs and amniotes.</title>
        <authorList>
            <person name="St John J.A."/>
            <person name="Braun E.L."/>
            <person name="Isberg S.R."/>
            <person name="Miles L.G."/>
            <person name="Chong A.Y."/>
            <person name="Gongora J."/>
            <person name="Dalzell P."/>
            <person name="Moran C."/>
            <person name="Bed'hom B."/>
            <person name="Abzhanov A."/>
            <person name="Burgess S.C."/>
            <person name="Cooksey A.M."/>
            <person name="Castoe T.A."/>
            <person name="Crawford N.G."/>
            <person name="Densmore L.D."/>
            <person name="Drew J.C."/>
            <person name="Edwards S.V."/>
            <person name="Faircloth B.C."/>
            <person name="Fujita M.K."/>
            <person name="Greenwold M.J."/>
            <person name="Hoffmann F.G."/>
            <person name="Howard J.M."/>
            <person name="Iguchi T."/>
            <person name="Janes D.E."/>
            <person name="Khan S.Y."/>
            <person name="Kohno S."/>
            <person name="de Koning A.J."/>
            <person name="Lance S.L."/>
            <person name="McCarthy F.M."/>
            <person name="McCormack J.E."/>
            <person name="Merchant M.E."/>
            <person name="Peterson D.G."/>
            <person name="Pollock D.D."/>
            <person name="Pourmand N."/>
            <person name="Raney B.J."/>
            <person name="Roessler K.A."/>
            <person name="Sanford J.R."/>
            <person name="Sawyer R.H."/>
            <person name="Schmidt C.J."/>
            <person name="Triplett E.W."/>
            <person name="Tuberville T.D."/>
            <person name="Venegas-Anaya M."/>
            <person name="Howard J.T."/>
            <person name="Jarvis E.D."/>
            <person name="Guillette L.J.Jr."/>
            <person name="Glenn T.C."/>
            <person name="Green R.E."/>
            <person name="Ray D.A."/>
        </authorList>
    </citation>
    <scope>NUCLEOTIDE SEQUENCE [LARGE SCALE GENOMIC DNA]</scope>
    <source>
        <strain evidence="1">KSC_2009_1</strain>
    </source>
</reference>
<keyword evidence="2" id="KW-1185">Reference proteome</keyword>
<accession>A0A151NB76</accession>
<dbReference type="AlphaFoldDB" id="A0A151NB76"/>
<sequence length="112" mass="12761">MSAIAKLRTQLIGQQRALEKQILQFIGYGTSGDERLRFRCSSRWSGYSLLRRARRSCRTPGTRRRNQPRFTGCKKVFGSTVLEPEVPIIHRAEKGHSSNLKGHIKLIPKVKG</sequence>